<proteinExistence type="predicted"/>
<dbReference type="EMBL" id="LT629765">
    <property type="protein sequence ID" value="SDS43535.1"/>
    <property type="molecule type" value="Genomic_DNA"/>
</dbReference>
<evidence type="ECO:0000256" key="1">
    <source>
        <dbReference type="SAM" id="MobiDB-lite"/>
    </source>
</evidence>
<protein>
    <recommendedName>
        <fullName evidence="4">Excreted virulence factor EspC, type VII ESX diderm</fullName>
    </recommendedName>
</protein>
<gene>
    <name evidence="2" type="ORF">SAMN04488539_1673</name>
</gene>
<sequence length="123" mass="12521">MLTPGWRGEGTLRPAAPSNTGMRPTHSAPLPVFHLSPPAVSALTGSLRDDAARLTPLDLAPPPAVGPLRDFAHACAGAVASVNERTVALRGETERLAAAMDATAEAAVAVDARLGRALGAMLP</sequence>
<dbReference type="AlphaFoldDB" id="A0A1H1S6A6"/>
<accession>A0A1H1S6A6</accession>
<evidence type="ECO:0008006" key="4">
    <source>
        <dbReference type="Google" id="ProtNLM"/>
    </source>
</evidence>
<feature type="region of interest" description="Disordered" evidence="1">
    <location>
        <begin position="1"/>
        <end position="30"/>
    </location>
</feature>
<dbReference type="eggNOG" id="ENOG5031ISI">
    <property type="taxonomic scope" value="Bacteria"/>
</dbReference>
<organism evidence="2 3">
    <name type="scientific">Corynebacterium timonense</name>
    <dbReference type="NCBI Taxonomy" id="441500"/>
    <lineage>
        <taxon>Bacteria</taxon>
        <taxon>Bacillati</taxon>
        <taxon>Actinomycetota</taxon>
        <taxon>Actinomycetes</taxon>
        <taxon>Mycobacteriales</taxon>
        <taxon>Corynebacteriaceae</taxon>
        <taxon>Corynebacterium</taxon>
    </lineage>
</organism>
<reference evidence="2 3" key="1">
    <citation type="submission" date="2016-10" db="EMBL/GenBank/DDBJ databases">
        <authorList>
            <person name="de Groot N.N."/>
        </authorList>
    </citation>
    <scope>NUCLEOTIDE SEQUENCE [LARGE SCALE GENOMIC DNA]</scope>
    <source>
        <strain evidence="2 3">DSM 45434</strain>
    </source>
</reference>
<name>A0A1H1S6A6_9CORY</name>
<dbReference type="Proteomes" id="UP000182237">
    <property type="component" value="Chromosome I"/>
</dbReference>
<dbReference type="STRING" id="1203190.GCA_000312345_01524"/>
<keyword evidence="3" id="KW-1185">Reference proteome</keyword>
<evidence type="ECO:0000313" key="3">
    <source>
        <dbReference type="Proteomes" id="UP000182237"/>
    </source>
</evidence>
<evidence type="ECO:0000313" key="2">
    <source>
        <dbReference type="EMBL" id="SDS43535.1"/>
    </source>
</evidence>